<dbReference type="InterPro" id="IPR000709">
    <property type="entry name" value="Leu_Ile_Val-bd"/>
</dbReference>
<dbReference type="InterPro" id="IPR028082">
    <property type="entry name" value="Peripla_BP_I"/>
</dbReference>
<evidence type="ECO:0000256" key="4">
    <source>
        <dbReference type="ARBA" id="ARBA00022970"/>
    </source>
</evidence>
<evidence type="ECO:0000256" key="3">
    <source>
        <dbReference type="ARBA" id="ARBA00022729"/>
    </source>
</evidence>
<dbReference type="PANTHER" id="PTHR47235:SF1">
    <property type="entry name" value="BLR6548 PROTEIN"/>
    <property type="match status" value="1"/>
</dbReference>
<comment type="caution">
    <text evidence="6">The sequence shown here is derived from an EMBL/GenBank/DDBJ whole genome shotgun (WGS) entry which is preliminary data.</text>
</comment>
<evidence type="ECO:0000259" key="5">
    <source>
        <dbReference type="Pfam" id="PF13458"/>
    </source>
</evidence>
<evidence type="ECO:0000313" key="7">
    <source>
        <dbReference type="Proteomes" id="UP000266089"/>
    </source>
</evidence>
<dbReference type="InterPro" id="IPR006311">
    <property type="entry name" value="TAT_signal"/>
</dbReference>
<dbReference type="Gene3D" id="3.40.50.2300">
    <property type="match status" value="2"/>
</dbReference>
<feature type="domain" description="Leucine-binding protein" evidence="5">
    <location>
        <begin position="31"/>
        <end position="381"/>
    </location>
</feature>
<dbReference type="EMBL" id="QWKX01000091">
    <property type="protein sequence ID" value="RIH74824.1"/>
    <property type="molecule type" value="Genomic_DNA"/>
</dbReference>
<reference evidence="6 7" key="1">
    <citation type="submission" date="2018-08" db="EMBL/GenBank/DDBJ databases">
        <title>Meiothermus cateniformans JCM 15151 genome sequencing project.</title>
        <authorList>
            <person name="Da Costa M.S."/>
            <person name="Albuquerque L."/>
            <person name="Raposo P."/>
            <person name="Froufe H.J.C."/>
            <person name="Barroso C.S."/>
            <person name="Egas C."/>
        </authorList>
    </citation>
    <scope>NUCLEOTIDE SEQUENCE [LARGE SCALE GENOMIC DNA]</scope>
    <source>
        <strain evidence="6 7">JCM 15151</strain>
    </source>
</reference>
<dbReference type="Proteomes" id="UP000266089">
    <property type="component" value="Unassembled WGS sequence"/>
</dbReference>
<accession>A0A399DRA3</accession>
<dbReference type="GO" id="GO:0006865">
    <property type="term" value="P:amino acid transport"/>
    <property type="evidence" value="ECO:0007669"/>
    <property type="project" value="UniProtKB-KW"/>
</dbReference>
<dbReference type="OrthoDB" id="9783240at2"/>
<dbReference type="PANTHER" id="PTHR47235">
    <property type="entry name" value="BLR6548 PROTEIN"/>
    <property type="match status" value="1"/>
</dbReference>
<dbReference type="AlphaFoldDB" id="A0A399DRA3"/>
<keyword evidence="3" id="KW-0732">Signal</keyword>
<proteinExistence type="inferred from homology"/>
<evidence type="ECO:0000313" key="6">
    <source>
        <dbReference type="EMBL" id="RIH74824.1"/>
    </source>
</evidence>
<keyword evidence="4" id="KW-0029">Amino-acid transport</keyword>
<protein>
    <submittedName>
        <fullName evidence="6">Leucine-specific-binding protein</fullName>
    </submittedName>
</protein>
<evidence type="ECO:0000256" key="2">
    <source>
        <dbReference type="ARBA" id="ARBA00022448"/>
    </source>
</evidence>
<dbReference type="InterPro" id="IPR028081">
    <property type="entry name" value="Leu-bd"/>
</dbReference>
<name>A0A399DRA3_9DEIN</name>
<sequence>MKMNRRQVLKAGLAASAVYSPWMIARAQARPVKFAAILPLTGAFAFAGNAGLEGFRDAADRINDAGGIGGRRLELVVEDSGYDVARATAAFNRIVQRESPEELVFVYGDSTGTSKALAPEITRLRLPYSATSFSNELADPNTYPTIFVFGPTYNDMAGALLQQIRLQRGRGAKIFLCYSNSEFGREPIPFIKDRAGKLGFQIVGEEVTPLAIADATPIVTKLRQTQPDFVIMQGYVLTVEPLVVRAAREQGIRATFMGTYYSAELALMQRAGAAADGFIVTYHNAYYYDTTVSAVEQIRALRRAKGRDLSYRTTYYMGTWMVLDAVAEAMRRAHAAGRLTRPGLIEALENLGDYNAGGQARNMRWVNHRLPFTKLWRANVRDGRFDAITDWVDGSKL</sequence>
<comment type="similarity">
    <text evidence="1">Belongs to the leucine-binding protein family.</text>
</comment>
<organism evidence="6 7">
    <name type="scientific">Meiothermus taiwanensis</name>
    <dbReference type="NCBI Taxonomy" id="172827"/>
    <lineage>
        <taxon>Bacteria</taxon>
        <taxon>Thermotogati</taxon>
        <taxon>Deinococcota</taxon>
        <taxon>Deinococci</taxon>
        <taxon>Thermales</taxon>
        <taxon>Thermaceae</taxon>
        <taxon>Meiothermus</taxon>
    </lineage>
</organism>
<dbReference type="SUPFAM" id="SSF53822">
    <property type="entry name" value="Periplasmic binding protein-like I"/>
    <property type="match status" value="1"/>
</dbReference>
<dbReference type="PRINTS" id="PR00337">
    <property type="entry name" value="LEUILEVALBP"/>
</dbReference>
<evidence type="ECO:0000256" key="1">
    <source>
        <dbReference type="ARBA" id="ARBA00010062"/>
    </source>
</evidence>
<keyword evidence="2" id="KW-0813">Transport</keyword>
<gene>
    <name evidence="6" type="primary">livK</name>
    <name evidence="6" type="ORF">Mcate_02532</name>
</gene>
<dbReference type="Pfam" id="PF13458">
    <property type="entry name" value="Peripla_BP_6"/>
    <property type="match status" value="1"/>
</dbReference>
<dbReference type="PROSITE" id="PS51318">
    <property type="entry name" value="TAT"/>
    <property type="match status" value="1"/>
</dbReference>